<dbReference type="Proteomes" id="UP000713985">
    <property type="component" value="Unassembled WGS sequence"/>
</dbReference>
<evidence type="ECO:0000256" key="6">
    <source>
        <dbReference type="SAM" id="Phobius"/>
    </source>
</evidence>
<dbReference type="OrthoDB" id="8455471at2"/>
<organism evidence="9">
    <name type="scientific">Pseudomonas helleri</name>
    <dbReference type="NCBI Taxonomy" id="1608996"/>
    <lineage>
        <taxon>Bacteria</taxon>
        <taxon>Pseudomonadati</taxon>
        <taxon>Pseudomonadota</taxon>
        <taxon>Gammaproteobacteria</taxon>
        <taxon>Pseudomonadales</taxon>
        <taxon>Pseudomonadaceae</taxon>
        <taxon>Pseudomonas</taxon>
    </lineage>
</organism>
<evidence type="ECO:0000256" key="5">
    <source>
        <dbReference type="ARBA" id="ARBA00023136"/>
    </source>
</evidence>
<dbReference type="RefSeq" id="WP_153378216.1">
    <property type="nucleotide sequence ID" value="NZ_CAXAOS010000007.1"/>
</dbReference>
<evidence type="ECO:0000313" key="8">
    <source>
        <dbReference type="EMBL" id="MQT26150.1"/>
    </source>
</evidence>
<keyword evidence="14" id="KW-1185">Reference proteome</keyword>
<dbReference type="AlphaFoldDB" id="A0A6A7YTF3"/>
<evidence type="ECO:0000313" key="12">
    <source>
        <dbReference type="Proteomes" id="UP000437970"/>
    </source>
</evidence>
<dbReference type="Proteomes" id="UP000443000">
    <property type="component" value="Unassembled WGS sequence"/>
</dbReference>
<evidence type="ECO:0000313" key="10">
    <source>
        <dbReference type="EMBL" id="MQU17975.1"/>
    </source>
</evidence>
<evidence type="ECO:0000313" key="9">
    <source>
        <dbReference type="EMBL" id="MQT79693.1"/>
    </source>
</evidence>
<dbReference type="Proteomes" id="UP000437970">
    <property type="component" value="Unassembled WGS sequence"/>
</dbReference>
<evidence type="ECO:0000313" key="13">
    <source>
        <dbReference type="Proteomes" id="UP000443000"/>
    </source>
</evidence>
<comment type="subcellular location">
    <subcellularLocation>
        <location evidence="1">Cell membrane</location>
        <topology evidence="1">Multi-pass membrane protein</topology>
    </subcellularLocation>
</comment>
<evidence type="ECO:0000256" key="1">
    <source>
        <dbReference type="ARBA" id="ARBA00004651"/>
    </source>
</evidence>
<feature type="domain" description="Cardiolipin synthase N-terminal" evidence="7">
    <location>
        <begin position="19"/>
        <end position="58"/>
    </location>
</feature>
<protein>
    <recommendedName>
        <fullName evidence="7">Cardiolipin synthase N-terminal domain-containing protein</fullName>
    </recommendedName>
</protein>
<evidence type="ECO:0000313" key="11">
    <source>
        <dbReference type="EMBL" id="MQU26327.1"/>
    </source>
</evidence>
<dbReference type="EMBL" id="WIVW01000006">
    <property type="protein sequence ID" value="MQU26327.1"/>
    <property type="molecule type" value="Genomic_DNA"/>
</dbReference>
<keyword evidence="2" id="KW-1003">Cell membrane</keyword>
<keyword evidence="5 6" id="KW-0472">Membrane</keyword>
<evidence type="ECO:0000256" key="3">
    <source>
        <dbReference type="ARBA" id="ARBA00022692"/>
    </source>
</evidence>
<evidence type="ECO:0000256" key="4">
    <source>
        <dbReference type="ARBA" id="ARBA00022989"/>
    </source>
</evidence>
<dbReference type="Pfam" id="PF13396">
    <property type="entry name" value="PLDc_N"/>
    <property type="match status" value="1"/>
</dbReference>
<gene>
    <name evidence="10" type="ORF">GHN41_16180</name>
    <name evidence="9" type="ORF">GHN86_06370</name>
    <name evidence="8" type="ORF">GHN94_09970</name>
    <name evidence="11" type="ORF">GHO29_07475</name>
</gene>
<reference evidence="12 13" key="1">
    <citation type="submission" date="2019-10" db="EMBL/GenBank/DDBJ databases">
        <title>Evaluation of single-gene subtyping targets for Pseudomonas.</title>
        <authorList>
            <person name="Reichler S.J."/>
            <person name="Orsi R.H."/>
            <person name="Wiedmann M."/>
            <person name="Martin N.H."/>
            <person name="Murphy S.I."/>
        </authorList>
    </citation>
    <scope>NUCLEOTIDE SEQUENCE</scope>
    <source>
        <strain evidence="8 14">FSL R10-0802</strain>
        <strain evidence="10 13">FSL R10-1594</strain>
        <strain evidence="11 12">FSL R10-1984</strain>
        <strain evidence="9">FSL R10-2339</strain>
    </source>
</reference>
<proteinExistence type="predicted"/>
<evidence type="ECO:0000313" key="14">
    <source>
        <dbReference type="Proteomes" id="UP000713985"/>
    </source>
</evidence>
<dbReference type="EMBL" id="WIVT01000020">
    <property type="protein sequence ID" value="MQU17975.1"/>
    <property type="molecule type" value="Genomic_DNA"/>
</dbReference>
<accession>A0A6A7YTF3</accession>
<dbReference type="EMBL" id="WIWC01000007">
    <property type="protein sequence ID" value="MQT79693.1"/>
    <property type="molecule type" value="Genomic_DNA"/>
</dbReference>
<dbReference type="GO" id="GO:0005886">
    <property type="term" value="C:plasma membrane"/>
    <property type="evidence" value="ECO:0007669"/>
    <property type="project" value="UniProtKB-SubCell"/>
</dbReference>
<keyword evidence="3 6" id="KW-0812">Transmembrane</keyword>
<comment type="caution">
    <text evidence="9">The sequence shown here is derived from an EMBL/GenBank/DDBJ whole genome shotgun (WGS) entry which is preliminary data.</text>
</comment>
<name>A0A6A7YTF3_9PSED</name>
<sequence>MQTEYIWVASAIILLLVEFWAISCVLRSGGHATSRLMWLAIIIFVPLFGMLAWLIAGPRVHNSRALHHRAHRSRTHQ</sequence>
<evidence type="ECO:0000259" key="7">
    <source>
        <dbReference type="Pfam" id="PF13396"/>
    </source>
</evidence>
<dbReference type="InterPro" id="IPR027379">
    <property type="entry name" value="CLS_N"/>
</dbReference>
<evidence type="ECO:0000256" key="2">
    <source>
        <dbReference type="ARBA" id="ARBA00022475"/>
    </source>
</evidence>
<dbReference type="EMBL" id="WIWP01000013">
    <property type="protein sequence ID" value="MQT26150.1"/>
    <property type="molecule type" value="Genomic_DNA"/>
</dbReference>
<feature type="transmembrane region" description="Helical" evidence="6">
    <location>
        <begin position="6"/>
        <end position="26"/>
    </location>
</feature>
<keyword evidence="4 6" id="KW-1133">Transmembrane helix</keyword>
<feature type="transmembrane region" description="Helical" evidence="6">
    <location>
        <begin position="38"/>
        <end position="56"/>
    </location>
</feature>